<evidence type="ECO:0000313" key="4">
    <source>
        <dbReference type="EMBL" id="KAJ1363439.1"/>
    </source>
</evidence>
<gene>
    <name evidence="4" type="ORF">KIN20_023313</name>
</gene>
<accession>A0AAD5NA00</accession>
<keyword evidence="2" id="KW-0943">RNA-mediated gene silencing</keyword>
<reference evidence="4" key="1">
    <citation type="submission" date="2021-06" db="EMBL/GenBank/DDBJ databases">
        <title>Parelaphostrongylus tenuis whole genome reference sequence.</title>
        <authorList>
            <person name="Garwood T.J."/>
            <person name="Larsen P.A."/>
            <person name="Fountain-Jones N.M."/>
            <person name="Garbe J.R."/>
            <person name="Macchietto M.G."/>
            <person name="Kania S.A."/>
            <person name="Gerhold R.W."/>
            <person name="Richards J.E."/>
            <person name="Wolf T.M."/>
        </authorList>
    </citation>
    <scope>NUCLEOTIDE SEQUENCE</scope>
    <source>
        <strain evidence="4">MNPRO001-30</strain>
        <tissue evidence="4">Meninges</tissue>
    </source>
</reference>
<organism evidence="4 5">
    <name type="scientific">Parelaphostrongylus tenuis</name>
    <name type="common">Meningeal worm</name>
    <dbReference type="NCBI Taxonomy" id="148309"/>
    <lineage>
        <taxon>Eukaryota</taxon>
        <taxon>Metazoa</taxon>
        <taxon>Ecdysozoa</taxon>
        <taxon>Nematoda</taxon>
        <taxon>Chromadorea</taxon>
        <taxon>Rhabditida</taxon>
        <taxon>Rhabditina</taxon>
        <taxon>Rhabditomorpha</taxon>
        <taxon>Strongyloidea</taxon>
        <taxon>Metastrongylidae</taxon>
        <taxon>Parelaphostrongylus</taxon>
    </lineage>
</organism>
<name>A0AAD5NA00_PARTN</name>
<keyword evidence="5" id="KW-1185">Reference proteome</keyword>
<sequence>MKNFLLYILQGRHLSVLRNDILKGFQFSTLVGPWQIHNDIQRRRAEIHSNETHRIPLTIKSTEMDKRQLVTEILGRCEPNIALQQGMQIGLYTEEMRDLEDCLNRLYVDDKSQILIVQCKY</sequence>
<dbReference type="GO" id="GO:0060964">
    <property type="term" value="P:regulation of miRNA-mediated gene silencing"/>
    <property type="evidence" value="ECO:0007669"/>
    <property type="project" value="InterPro"/>
</dbReference>
<dbReference type="EMBL" id="JAHQIW010004720">
    <property type="protein sequence ID" value="KAJ1363439.1"/>
    <property type="molecule type" value="Genomic_DNA"/>
</dbReference>
<protein>
    <recommendedName>
        <fullName evidence="3">Maelstrom domain-containing protein</fullName>
    </recommendedName>
</protein>
<dbReference type="AlphaFoldDB" id="A0AAD5NA00"/>
<dbReference type="Proteomes" id="UP001196413">
    <property type="component" value="Unassembled WGS sequence"/>
</dbReference>
<feature type="domain" description="Maelstrom" evidence="3">
    <location>
        <begin position="26"/>
        <end position="114"/>
    </location>
</feature>
<comment type="similarity">
    <text evidence="1">Belongs to the maelstrom family.</text>
</comment>
<dbReference type="InterPro" id="IPR024970">
    <property type="entry name" value="Maelstrom"/>
</dbReference>
<comment type="caution">
    <text evidence="4">The sequence shown here is derived from an EMBL/GenBank/DDBJ whole genome shotgun (WGS) entry which is preliminary data.</text>
</comment>
<proteinExistence type="inferred from homology"/>
<evidence type="ECO:0000256" key="2">
    <source>
        <dbReference type="ARBA" id="ARBA00023158"/>
    </source>
</evidence>
<evidence type="ECO:0000313" key="5">
    <source>
        <dbReference type="Proteomes" id="UP001196413"/>
    </source>
</evidence>
<dbReference type="GO" id="GO:0031047">
    <property type="term" value="P:regulatory ncRNA-mediated gene silencing"/>
    <property type="evidence" value="ECO:0007669"/>
    <property type="project" value="UniProtKB-KW"/>
</dbReference>
<dbReference type="Pfam" id="PF13017">
    <property type="entry name" value="Maelstrom"/>
    <property type="match status" value="1"/>
</dbReference>
<evidence type="ECO:0000256" key="1">
    <source>
        <dbReference type="ARBA" id="ARBA00007057"/>
    </source>
</evidence>
<evidence type="ECO:0000259" key="3">
    <source>
        <dbReference type="Pfam" id="PF13017"/>
    </source>
</evidence>